<reference evidence="1" key="1">
    <citation type="submission" date="2021-01" db="EMBL/GenBank/DDBJ databases">
        <authorList>
            <consortium name="Genoscope - CEA"/>
            <person name="William W."/>
        </authorList>
    </citation>
    <scope>NUCLEOTIDE SEQUENCE</scope>
</reference>
<organism evidence="1 2">
    <name type="scientific">Paramecium sonneborni</name>
    <dbReference type="NCBI Taxonomy" id="65129"/>
    <lineage>
        <taxon>Eukaryota</taxon>
        <taxon>Sar</taxon>
        <taxon>Alveolata</taxon>
        <taxon>Ciliophora</taxon>
        <taxon>Intramacronucleata</taxon>
        <taxon>Oligohymenophorea</taxon>
        <taxon>Peniculida</taxon>
        <taxon>Parameciidae</taxon>
        <taxon>Paramecium</taxon>
    </lineage>
</organism>
<keyword evidence="2" id="KW-1185">Reference proteome</keyword>
<protein>
    <submittedName>
        <fullName evidence="1">Uncharacterized protein</fullName>
    </submittedName>
</protein>
<evidence type="ECO:0000313" key="1">
    <source>
        <dbReference type="EMBL" id="CAD8086594.1"/>
    </source>
</evidence>
<proteinExistence type="predicted"/>
<gene>
    <name evidence="1" type="ORF">PSON_ATCC_30995.1.T0500090</name>
</gene>
<comment type="caution">
    <text evidence="1">The sequence shown here is derived from an EMBL/GenBank/DDBJ whole genome shotgun (WGS) entry which is preliminary data.</text>
</comment>
<dbReference type="AlphaFoldDB" id="A0A8S1NIQ0"/>
<dbReference type="EMBL" id="CAJJDN010000050">
    <property type="protein sequence ID" value="CAD8086594.1"/>
    <property type="molecule type" value="Genomic_DNA"/>
</dbReference>
<sequence length="79" mass="9676">MPRKTTMNFRQQKNYYLLIQKMKTKMLIQRMQNLIIRIKSMRAIQRTLKKKRILKTQTNQKKEIDKIILIVGFSFINTF</sequence>
<dbReference type="Proteomes" id="UP000692954">
    <property type="component" value="Unassembled WGS sequence"/>
</dbReference>
<evidence type="ECO:0000313" key="2">
    <source>
        <dbReference type="Proteomes" id="UP000692954"/>
    </source>
</evidence>
<accession>A0A8S1NIQ0</accession>
<name>A0A8S1NIQ0_9CILI</name>